<dbReference type="OrthoDB" id="9800258at2"/>
<gene>
    <name evidence="1" type="ORF">Cylst_5749</name>
</gene>
<proteinExistence type="predicted"/>
<dbReference type="Pfam" id="PF05973">
    <property type="entry name" value="Gp49"/>
    <property type="match status" value="1"/>
</dbReference>
<dbReference type="STRING" id="56107.Cylst_5749"/>
<organism evidence="1 2">
    <name type="scientific">Cylindrospermum stagnale PCC 7417</name>
    <dbReference type="NCBI Taxonomy" id="56107"/>
    <lineage>
        <taxon>Bacteria</taxon>
        <taxon>Bacillati</taxon>
        <taxon>Cyanobacteriota</taxon>
        <taxon>Cyanophyceae</taxon>
        <taxon>Nostocales</taxon>
        <taxon>Nostocaceae</taxon>
        <taxon>Cylindrospermum</taxon>
    </lineage>
</organism>
<keyword evidence="2" id="KW-1185">Reference proteome</keyword>
<evidence type="ECO:0000313" key="2">
    <source>
        <dbReference type="Proteomes" id="UP000010475"/>
    </source>
</evidence>
<protein>
    <submittedName>
        <fullName evidence="1">Putative addiction module killer protein</fullName>
    </submittedName>
</protein>
<dbReference type="Proteomes" id="UP000010475">
    <property type="component" value="Chromosome"/>
</dbReference>
<dbReference type="RefSeq" id="WP_015210978.1">
    <property type="nucleotide sequence ID" value="NC_019757.1"/>
</dbReference>
<sequence>MEALPREIQRYITLDNKIPFDDWFNSLRDTKAKDKVIVRLERVKLGNLGDYRSIEQGVYELRIDFGPGYRVYFGQIGTTIVLLLCGGDKSSQQQDIRQALEYWKAYRS</sequence>
<dbReference type="InterPro" id="IPR014056">
    <property type="entry name" value="TypeIITA-like_toxin_pred"/>
</dbReference>
<dbReference type="InterPro" id="IPR009241">
    <property type="entry name" value="HigB-like"/>
</dbReference>
<dbReference type="EMBL" id="CP003642">
    <property type="protein sequence ID" value="AFZ27744.1"/>
    <property type="molecule type" value="Genomic_DNA"/>
</dbReference>
<dbReference type="PATRIC" id="fig|56107.3.peg.6318"/>
<reference evidence="1 2" key="1">
    <citation type="submission" date="2012-06" db="EMBL/GenBank/DDBJ databases">
        <title>Finished chromosome of genome of Cylindrospermum stagnale PCC 7417.</title>
        <authorList>
            <consortium name="US DOE Joint Genome Institute"/>
            <person name="Gugger M."/>
            <person name="Coursin T."/>
            <person name="Rippka R."/>
            <person name="Tandeau De Marsac N."/>
            <person name="Huntemann M."/>
            <person name="Wei C.-L."/>
            <person name="Han J."/>
            <person name="Detter J.C."/>
            <person name="Han C."/>
            <person name="Tapia R."/>
            <person name="Chen A."/>
            <person name="Kyrpides N."/>
            <person name="Mavromatis K."/>
            <person name="Markowitz V."/>
            <person name="Szeto E."/>
            <person name="Ivanova N."/>
            <person name="Pagani I."/>
            <person name="Pati A."/>
            <person name="Goodwin L."/>
            <person name="Nordberg H.P."/>
            <person name="Cantor M.N."/>
            <person name="Hua S.X."/>
            <person name="Woyke T."/>
            <person name="Kerfeld C.A."/>
        </authorList>
    </citation>
    <scope>NUCLEOTIDE SEQUENCE [LARGE SCALE GENOMIC DNA]</scope>
    <source>
        <strain evidence="1 2">PCC 7417</strain>
    </source>
</reference>
<dbReference type="PANTHER" id="PTHR41791">
    <property type="entry name" value="SSL7039 PROTEIN"/>
    <property type="match status" value="1"/>
</dbReference>
<dbReference type="eggNOG" id="COG3657">
    <property type="taxonomic scope" value="Bacteria"/>
</dbReference>
<dbReference type="HOGENOM" id="CLU_152445_1_0_3"/>
<dbReference type="PIRSF" id="PIRSF028744">
    <property type="entry name" value="Addict_mod_HI1419"/>
    <property type="match status" value="1"/>
</dbReference>
<name>K9X6M1_9NOST</name>
<dbReference type="KEGG" id="csg:Cylst_5749"/>
<dbReference type="AlphaFoldDB" id="K9X6M1"/>
<dbReference type="PANTHER" id="PTHR41791:SF1">
    <property type="entry name" value="SSL7039 PROTEIN"/>
    <property type="match status" value="1"/>
</dbReference>
<evidence type="ECO:0000313" key="1">
    <source>
        <dbReference type="EMBL" id="AFZ27744.1"/>
    </source>
</evidence>
<dbReference type="NCBIfam" id="TIGR02683">
    <property type="entry name" value="upstrm_HI1419"/>
    <property type="match status" value="1"/>
</dbReference>
<accession>K9X6M1</accession>